<comment type="caution">
    <text evidence="1">The sequence shown here is derived from an EMBL/GenBank/DDBJ whole genome shotgun (WGS) entry which is preliminary data.</text>
</comment>
<sequence length="106" mass="11992">MAELDQTIHPKSEKTASGSVEVAAAMHLVELSGDHSGEGSNCNNNYDEGASAEFMMEEEEEVIGKFRPRRQRYRSLSELYKITKPVNVNRIRSRRKMTKNKCRGSS</sequence>
<dbReference type="Proteomes" id="UP001420932">
    <property type="component" value="Unassembled WGS sequence"/>
</dbReference>
<dbReference type="PANTHER" id="PTHR35167">
    <property type="entry name" value="OS05G0216466 PROTEIN"/>
    <property type="match status" value="1"/>
</dbReference>
<dbReference type="EMBL" id="JBBNAF010000002">
    <property type="protein sequence ID" value="KAK9163979.1"/>
    <property type="molecule type" value="Genomic_DNA"/>
</dbReference>
<name>A0AAP0L7Z2_9MAGN</name>
<proteinExistence type="predicted"/>
<reference evidence="1 2" key="1">
    <citation type="submission" date="2024-01" db="EMBL/GenBank/DDBJ databases">
        <title>Genome assemblies of Stephania.</title>
        <authorList>
            <person name="Yang L."/>
        </authorList>
    </citation>
    <scope>NUCLEOTIDE SEQUENCE [LARGE SCALE GENOMIC DNA]</scope>
    <source>
        <strain evidence="1">YNDBR</strain>
        <tissue evidence="1">Leaf</tissue>
    </source>
</reference>
<evidence type="ECO:0000313" key="1">
    <source>
        <dbReference type="EMBL" id="KAK9163979.1"/>
    </source>
</evidence>
<organism evidence="1 2">
    <name type="scientific">Stephania yunnanensis</name>
    <dbReference type="NCBI Taxonomy" id="152371"/>
    <lineage>
        <taxon>Eukaryota</taxon>
        <taxon>Viridiplantae</taxon>
        <taxon>Streptophyta</taxon>
        <taxon>Embryophyta</taxon>
        <taxon>Tracheophyta</taxon>
        <taxon>Spermatophyta</taxon>
        <taxon>Magnoliopsida</taxon>
        <taxon>Ranunculales</taxon>
        <taxon>Menispermaceae</taxon>
        <taxon>Menispermoideae</taxon>
        <taxon>Cissampelideae</taxon>
        <taxon>Stephania</taxon>
    </lineage>
</organism>
<accession>A0AAP0L7Z2</accession>
<keyword evidence="2" id="KW-1185">Reference proteome</keyword>
<evidence type="ECO:0000313" key="2">
    <source>
        <dbReference type="Proteomes" id="UP001420932"/>
    </source>
</evidence>
<dbReference type="AlphaFoldDB" id="A0AAP0L7Z2"/>
<dbReference type="PANTHER" id="PTHR35167:SF3">
    <property type="entry name" value="OS05G0216466 PROTEIN"/>
    <property type="match status" value="1"/>
</dbReference>
<protein>
    <submittedName>
        <fullName evidence="1">Uncharacterized protein</fullName>
    </submittedName>
</protein>
<gene>
    <name evidence="1" type="ORF">Syun_004881</name>
</gene>